<dbReference type="EMBL" id="JASBWS010000194">
    <property type="protein sequence ID" value="KAJ9091683.1"/>
    <property type="molecule type" value="Genomic_DNA"/>
</dbReference>
<proteinExistence type="predicted"/>
<gene>
    <name evidence="1" type="ORF">QFC20_007577</name>
</gene>
<keyword evidence="2" id="KW-1185">Reference proteome</keyword>
<accession>A0ACC2UXV3</accession>
<evidence type="ECO:0000313" key="1">
    <source>
        <dbReference type="EMBL" id="KAJ9091683.1"/>
    </source>
</evidence>
<evidence type="ECO:0000313" key="2">
    <source>
        <dbReference type="Proteomes" id="UP001230649"/>
    </source>
</evidence>
<sequence>MQQVQQWFQLWPPKSPSTSRDLVKSFSQLSPLLSSHIIKKNADVGVIPVDAESVRLNIPCIYQKVSGNKKRKFGNKKRKRQLNDGAQHDEEGECGAEDAEVIKAKTKPFYSLLVPGTSAQHDAGSSPGKRHADEVDVRSSRIASGLSLPIPDAQPRSLESNPAAVSSQPLRSEHREALQPEPPVLDMSCRAVAPVTTVSGVKEASNVGLANGDTSAPASQAAARPDDVRSEIRAGPLFLAPRMSISQVPSSAHIQPPTIPADNQARPLIHEGRLPYLKAVRRRAFENTSLLSFVQLVPRNIDRIVGGEDDQDKLQTTINNIDVRKWLNGGTLSLAASRLMRTSTRISSFPPGSQPIENKTVFFDADFLEKVDGRWINGSCQISEEDIKPCRPEIQKSITAGSASILVSTNTGGITYNTLQTKHHLALHLLHLERLLSDDDQQPIAVVIDSQNPGNRFHLWDWKSDKRVMTICFFFAIPTIRQVLDRACVMHAVVDANIVTALAVPLGQLIDLTLRTIPFCTERQMDSLDIKVRKQIGDLFNKIGWSLDATKGLEEFLEDMFKRSQKISREDGGRFATQIDCLLRELELEIFFSAIEGTKDELVMKHASLRDLLLRRTKRLPQLLQQSFGMPMVVDGF</sequence>
<dbReference type="Proteomes" id="UP001230649">
    <property type="component" value="Unassembled WGS sequence"/>
</dbReference>
<name>A0ACC2UXV3_9TREE</name>
<reference evidence="1" key="1">
    <citation type="submission" date="2023-04" db="EMBL/GenBank/DDBJ databases">
        <title>Draft Genome sequencing of Naganishia species isolated from polar environments using Oxford Nanopore Technology.</title>
        <authorList>
            <person name="Leo P."/>
            <person name="Venkateswaran K."/>
        </authorList>
    </citation>
    <scope>NUCLEOTIDE SEQUENCE</scope>
    <source>
        <strain evidence="1">MNA-CCFEE 5262</strain>
    </source>
</reference>
<organism evidence="1 2">
    <name type="scientific">Naganishia adeliensis</name>
    <dbReference type="NCBI Taxonomy" id="92952"/>
    <lineage>
        <taxon>Eukaryota</taxon>
        <taxon>Fungi</taxon>
        <taxon>Dikarya</taxon>
        <taxon>Basidiomycota</taxon>
        <taxon>Agaricomycotina</taxon>
        <taxon>Tremellomycetes</taxon>
        <taxon>Filobasidiales</taxon>
        <taxon>Filobasidiaceae</taxon>
        <taxon>Naganishia</taxon>
    </lineage>
</organism>
<protein>
    <submittedName>
        <fullName evidence="1">Uncharacterized protein</fullName>
    </submittedName>
</protein>
<comment type="caution">
    <text evidence="1">The sequence shown here is derived from an EMBL/GenBank/DDBJ whole genome shotgun (WGS) entry which is preliminary data.</text>
</comment>